<dbReference type="EMBL" id="AP018219">
    <property type="protein sequence ID" value="BAY73364.1"/>
    <property type="molecule type" value="Genomic_DNA"/>
</dbReference>
<reference evidence="1 2" key="1">
    <citation type="submission" date="2017-06" db="EMBL/GenBank/DDBJ databases">
        <title>Genome sequencing of cyanobaciteial culture collection at National Institute for Environmental Studies (NIES).</title>
        <authorList>
            <person name="Hirose Y."/>
            <person name="Shimura Y."/>
            <person name="Fujisawa T."/>
            <person name="Nakamura Y."/>
            <person name="Kawachi M."/>
        </authorList>
    </citation>
    <scope>NUCLEOTIDE SEQUENCE [LARGE SCALE GENOMIC DNA]</scope>
    <source>
        <strain evidence="1 2">NIES-23</strain>
        <plasmid evidence="2">Plasmid Plasmid3 dna</plasmid>
    </source>
</reference>
<protein>
    <submittedName>
        <fullName evidence="1">Uncharacterized protein</fullName>
    </submittedName>
</protein>
<dbReference type="AlphaFoldDB" id="A0A1Z4KWM7"/>
<gene>
    <name evidence="1" type="ORF">NIES23_61920</name>
</gene>
<sequence>MDKNLEWRIRTFFDFWRKNHSFISKLDLSEQRYEANVLLWGSFDALSNLWAKEIGKSECGNSGKRIIFDAFLALYGGDVFQLVSLPDVWSRAEQGDASKLPKNVCIFLSEIKRRKNGSNIYKYEDDFELDARTIRSTSNDLNMDDVVHQVITNFPNANRAEIEQWLTLSRYGAIAYKVFRNTYIHEGRAGKGAHESQLYGWKESPTYGSWLYSTPPVMGFSVEFMLGILKRCIEKFESEALTLQVDPVPPRQ</sequence>
<evidence type="ECO:0000313" key="2">
    <source>
        <dbReference type="Proteomes" id="UP000217507"/>
    </source>
</evidence>
<accession>A0A1Z4KWM7</accession>
<organism evidence="1 2">
    <name type="scientific">Trichormus variabilis NIES-23</name>
    <dbReference type="NCBI Taxonomy" id="1973479"/>
    <lineage>
        <taxon>Bacteria</taxon>
        <taxon>Bacillati</taxon>
        <taxon>Cyanobacteriota</taxon>
        <taxon>Cyanophyceae</taxon>
        <taxon>Nostocales</taxon>
        <taxon>Nostocaceae</taxon>
        <taxon>Trichormus</taxon>
    </lineage>
</organism>
<keyword evidence="1" id="KW-0614">Plasmid</keyword>
<evidence type="ECO:0000313" key="1">
    <source>
        <dbReference type="EMBL" id="BAY73364.1"/>
    </source>
</evidence>
<geneLocation type="plasmid" evidence="1">
    <name>plasmid3</name>
</geneLocation>
<dbReference type="Proteomes" id="UP000217507">
    <property type="component" value="Plasmid Plasmid3 dna"/>
</dbReference>
<name>A0A1Z4KWM7_ANAVA</name>
<proteinExistence type="predicted"/>